<feature type="transmembrane region" description="Helical" evidence="2">
    <location>
        <begin position="186"/>
        <end position="204"/>
    </location>
</feature>
<dbReference type="Pfam" id="PF20153">
    <property type="entry name" value="DUF6535"/>
    <property type="match status" value="1"/>
</dbReference>
<keyword evidence="2" id="KW-1133">Transmembrane helix</keyword>
<evidence type="ECO:0000313" key="4">
    <source>
        <dbReference type="EMBL" id="SJL11103.1"/>
    </source>
</evidence>
<sequence length="1477" mass="166810">MPSSQPVSDDEEEIKSAEGATHSDNDRPEVENSTYYSSRRRRKSTRGLMGMRIREYLVKGNDPFDYEQKFPEDKQYEELGPAARVWRAYLEECAAFDNEMVEGWRDGLDVLLVFAGLFSAVVTTFVAQTSQNLQVDYGQVTASLIFELIDVQRAAANGSPVNDVPRSGLTPFSDFRPTTSDSLVNGLWFTSLSFSLTTALFTVLTKQWIHQYISVQSGTPRDRCRVRQFRYMGLQKWRVGFIIGLLPVLMSASLCVFLVGLVVLLVPLQVSIASIVGCITFISFAAYFITNFLPIIYPSCPYKTPLSQYIFPLYTYITRNGFFTSVISTISRYRSESSPVSDNPPIRGLRETERAAVEHRADEMEASALSWLFCMSTNPGVQNIVVEAISALPLSSVASLEHRAKGISEMCRTLIYGMRYHPEEKLDRLIRTHLRLNADIDSSGLPSVGRRQFSPDVYAELLSIQDTEYHRQEIRNLVKAQFTDSTDSLGQDLRLQPIVWGSLLQKLLPFSPKDDFAQWLFHAIPLSYWRIGYTPPLFTTSNGLQICSIPGTDYHAVSLWLAVSTYLYPYVADIILQSHADATDSVYHYGPVDEFPEPNDPRLRSLLKIAGSPSIQKKHGGIPSIDSFFGSVIRSIGAYMAVDSFQLYGDIPSFNLDGDRYAVLKLLYTLVSSDEFGDASIRIQDLHLTLVTFLRVLNSTSPRPRFLPEDWCTPIMVANFVRIAFQDDAWAELADGYDSQLSAAAELVHYFLRLPPVMNEVFSRFVSRRLLGPIATLRGYDLADNTALSMILDAFITGLESDVLNPDTFQQSMEYLFEPENLRTVCAVLLVQDITHSALRRLALLRRDDPAWPECLMKLDTDAAHFGTQILMQSPRAISEFRAFVEGGCVGVYGIDMPDSQTPRRDHDASCRPENPPSRIRLWLNQLWPRRGTNEGGARCSGDGQGRFRPGIGNLIPSRFFDSVTQPSTFLLPQPSTMENIPPDIYYAIGKELCSKDLKKMRATCKLMNYAVESLVFSSIHMVYCFTGDMVLIRPGYLGYFDTFKGDIFRHVQKIKIIAVQQSTTPLSSASFQPFIELDKAILKYFIPLLQNLRDISISMEHKVPAWFFEALYPSLSSLPHIETIMLRAKNEFYPPPRSLRPYVHTVLLTCTWDDAACVLTRSFLQTTPAVRTMRLENDDALIRAESRRSMGDILGDFGDRHLGIENLDTSGFDLLEDWPSIKDHFRYLGCLVIHDNPDTPTGFWTCLMEEGAHRTIRQFSVKPDPRLTPHACLSPELWDFLWALERLEFLQICIAFSNSEEECEMGESQGNEFYEKFLKKHGGTMKDLNLTAPIDCSWSITTPGHLELLVEACPKLVGLTLFTSHVGGETDMIVPVLDQIPSLPYLKSLELNGVVPTLYRMQGSEQQPFDIAACYREKEEALKEVILGYKPMDPKVFEGLVINSEKSCVFEFLEGAQAFTCNFGIPHFVRTELHFG</sequence>
<feature type="transmembrane region" description="Helical" evidence="2">
    <location>
        <begin position="108"/>
        <end position="127"/>
    </location>
</feature>
<feature type="domain" description="DUF6535" evidence="3">
    <location>
        <begin position="86"/>
        <end position="266"/>
    </location>
</feature>
<feature type="compositionally biased region" description="Basic and acidic residues" evidence="1">
    <location>
        <begin position="21"/>
        <end position="30"/>
    </location>
</feature>
<dbReference type="InterPro" id="IPR045338">
    <property type="entry name" value="DUF6535"/>
</dbReference>
<reference evidence="5" key="1">
    <citation type="journal article" date="2017" name="Nat. Ecol. Evol.">
        <title>Genome expansion and lineage-specific genetic innovations in the forest pathogenic fungi Armillaria.</title>
        <authorList>
            <person name="Sipos G."/>
            <person name="Prasanna A.N."/>
            <person name="Walter M.C."/>
            <person name="O'Connor E."/>
            <person name="Balint B."/>
            <person name="Krizsan K."/>
            <person name="Kiss B."/>
            <person name="Hess J."/>
            <person name="Varga T."/>
            <person name="Slot J."/>
            <person name="Riley R."/>
            <person name="Boka B."/>
            <person name="Rigling D."/>
            <person name="Barry K."/>
            <person name="Lee J."/>
            <person name="Mihaltcheva S."/>
            <person name="LaButti K."/>
            <person name="Lipzen A."/>
            <person name="Waldron R."/>
            <person name="Moloney N.M."/>
            <person name="Sperisen C."/>
            <person name="Kredics L."/>
            <person name="Vagvoelgyi C."/>
            <person name="Patrignani A."/>
            <person name="Fitzpatrick D."/>
            <person name="Nagy I."/>
            <person name="Doyle S."/>
            <person name="Anderson J.B."/>
            <person name="Grigoriev I.V."/>
            <person name="Gueldener U."/>
            <person name="Muensterkoetter M."/>
            <person name="Nagy L.G."/>
        </authorList>
    </citation>
    <scope>NUCLEOTIDE SEQUENCE [LARGE SCALE GENOMIC DNA]</scope>
    <source>
        <strain evidence="5">C18/9</strain>
    </source>
</reference>
<proteinExistence type="predicted"/>
<keyword evidence="5" id="KW-1185">Reference proteome</keyword>
<dbReference type="OrthoDB" id="3235960at2759"/>
<evidence type="ECO:0000259" key="3">
    <source>
        <dbReference type="Pfam" id="PF20153"/>
    </source>
</evidence>
<accession>A0A284RQS8</accession>
<name>A0A284RQS8_ARMOS</name>
<feature type="transmembrane region" description="Helical" evidence="2">
    <location>
        <begin position="272"/>
        <end position="297"/>
    </location>
</feature>
<evidence type="ECO:0000256" key="1">
    <source>
        <dbReference type="SAM" id="MobiDB-lite"/>
    </source>
</evidence>
<dbReference type="Proteomes" id="UP000219338">
    <property type="component" value="Unassembled WGS sequence"/>
</dbReference>
<feature type="region of interest" description="Disordered" evidence="1">
    <location>
        <begin position="1"/>
        <end position="43"/>
    </location>
</feature>
<gene>
    <name evidence="4" type="ORF">ARMOST_14506</name>
</gene>
<organism evidence="4 5">
    <name type="scientific">Armillaria ostoyae</name>
    <name type="common">Armillaria root rot fungus</name>
    <dbReference type="NCBI Taxonomy" id="47428"/>
    <lineage>
        <taxon>Eukaryota</taxon>
        <taxon>Fungi</taxon>
        <taxon>Dikarya</taxon>
        <taxon>Basidiomycota</taxon>
        <taxon>Agaricomycotina</taxon>
        <taxon>Agaricomycetes</taxon>
        <taxon>Agaricomycetidae</taxon>
        <taxon>Agaricales</taxon>
        <taxon>Marasmiineae</taxon>
        <taxon>Physalacriaceae</taxon>
        <taxon>Armillaria</taxon>
    </lineage>
</organism>
<feature type="transmembrane region" description="Helical" evidence="2">
    <location>
        <begin position="239"/>
        <end position="266"/>
    </location>
</feature>
<dbReference type="EMBL" id="FUEG01000013">
    <property type="protein sequence ID" value="SJL11103.1"/>
    <property type="molecule type" value="Genomic_DNA"/>
</dbReference>
<evidence type="ECO:0000313" key="5">
    <source>
        <dbReference type="Proteomes" id="UP000219338"/>
    </source>
</evidence>
<protein>
    <recommendedName>
        <fullName evidence="3">DUF6535 domain-containing protein</fullName>
    </recommendedName>
</protein>
<keyword evidence="2" id="KW-0812">Transmembrane</keyword>
<keyword evidence="2" id="KW-0472">Membrane</keyword>
<evidence type="ECO:0000256" key="2">
    <source>
        <dbReference type="SAM" id="Phobius"/>
    </source>
</evidence>